<sequence length="338" mass="39432">MAAISELPSENKLYCPIEQTWTISDEKLKEIKENQTGIQIYSENEEVKVVPHVNYYLNLEYKKLVSGSSAFFLYLHLSTSKTNSRIQAKYSFFIKSENYLTQFNNVFDDFGEDEDDTWGDEICNVQEFFDSRRKFVVDGKFTVKMKGMLIFDDVEIPKITIQNGALSQALWRKEHKDFKIIVKNEGNVLIHKYVLSARSAVFEAMYEAKREEAITNTLKIIDFNLKTVQTAVEYFYDQKIFEYITFDDAFELLRFADKYDITDLQEKLESHLTYHLSPSTVCQFVNGSVASNSINFRQICFNFMMLCLRHAIRVDKYSILDKDFAAELLEKTLSSAFN</sequence>
<dbReference type="Proteomes" id="UP000887579">
    <property type="component" value="Unplaced"/>
</dbReference>
<protein>
    <submittedName>
        <fullName evidence="2">BTB domain-containing protein</fullName>
    </submittedName>
</protein>
<dbReference type="WBParaSite" id="ES5_v2.g14058.t1">
    <property type="protein sequence ID" value="ES5_v2.g14058.t1"/>
    <property type="gene ID" value="ES5_v2.g14058"/>
</dbReference>
<name>A0AC34FAW1_9BILA</name>
<evidence type="ECO:0000313" key="2">
    <source>
        <dbReference type="WBParaSite" id="ES5_v2.g14058.t1"/>
    </source>
</evidence>
<accession>A0AC34FAW1</accession>
<proteinExistence type="predicted"/>
<evidence type="ECO:0000313" key="1">
    <source>
        <dbReference type="Proteomes" id="UP000887579"/>
    </source>
</evidence>
<organism evidence="1 2">
    <name type="scientific">Panagrolaimus sp. ES5</name>
    <dbReference type="NCBI Taxonomy" id="591445"/>
    <lineage>
        <taxon>Eukaryota</taxon>
        <taxon>Metazoa</taxon>
        <taxon>Ecdysozoa</taxon>
        <taxon>Nematoda</taxon>
        <taxon>Chromadorea</taxon>
        <taxon>Rhabditida</taxon>
        <taxon>Tylenchina</taxon>
        <taxon>Panagrolaimomorpha</taxon>
        <taxon>Panagrolaimoidea</taxon>
        <taxon>Panagrolaimidae</taxon>
        <taxon>Panagrolaimus</taxon>
    </lineage>
</organism>
<reference evidence="2" key="1">
    <citation type="submission" date="2022-11" db="UniProtKB">
        <authorList>
            <consortium name="WormBaseParasite"/>
        </authorList>
    </citation>
    <scope>IDENTIFICATION</scope>
</reference>